<dbReference type="EMBL" id="AZHX01000139">
    <property type="protein sequence ID" value="ETX08759.1"/>
    <property type="molecule type" value="Genomic_DNA"/>
</dbReference>
<dbReference type="InterPro" id="IPR040442">
    <property type="entry name" value="Pyrv_kinase-like_dom_sf"/>
</dbReference>
<dbReference type="SUPFAM" id="SSF51621">
    <property type="entry name" value="Phosphoenolpyruvate/pyruvate domain"/>
    <property type="match status" value="1"/>
</dbReference>
<dbReference type="InterPro" id="IPR011206">
    <property type="entry name" value="Citrate_lyase_beta/mcl1/mcl2"/>
</dbReference>
<dbReference type="InterPro" id="IPR015813">
    <property type="entry name" value="Pyrv/PenolPyrv_kinase-like_dom"/>
</dbReference>
<keyword evidence="2 5" id="KW-0479">Metal-binding</keyword>
<dbReference type="PIRSF" id="PIRSF015582">
    <property type="entry name" value="Cit_lyase_B"/>
    <property type="match status" value="1"/>
</dbReference>
<evidence type="ECO:0000313" key="7">
    <source>
        <dbReference type="EMBL" id="ETX08759.1"/>
    </source>
</evidence>
<comment type="cofactor">
    <cofactor evidence="1">
        <name>Mg(2+)</name>
        <dbReference type="ChEBI" id="CHEBI:18420"/>
    </cofactor>
</comment>
<keyword evidence="8" id="KW-1185">Reference proteome</keyword>
<dbReference type="AlphaFoldDB" id="W4MEJ3"/>
<gene>
    <name evidence="7" type="ORF">ETSY2_03470</name>
</gene>
<accession>W4MEJ3</accession>
<dbReference type="PATRIC" id="fig|1429439.4.peg.593"/>
<feature type="binding site" evidence="4">
    <location>
        <position position="133"/>
    </location>
    <ligand>
        <name>substrate</name>
    </ligand>
</feature>
<dbReference type="Pfam" id="PF03328">
    <property type="entry name" value="HpcH_HpaI"/>
    <property type="match status" value="1"/>
</dbReference>
<evidence type="ECO:0000256" key="5">
    <source>
        <dbReference type="PIRSR" id="PIRSR015582-2"/>
    </source>
</evidence>
<protein>
    <recommendedName>
        <fullName evidence="6">HpcH/HpaI aldolase/citrate lyase domain-containing protein</fullName>
    </recommendedName>
</protein>
<dbReference type="GO" id="GO:0003824">
    <property type="term" value="F:catalytic activity"/>
    <property type="evidence" value="ECO:0007669"/>
    <property type="project" value="InterPro"/>
</dbReference>
<name>W4MEJ3_9BACT</name>
<evidence type="ECO:0000256" key="3">
    <source>
        <dbReference type="ARBA" id="ARBA00022842"/>
    </source>
</evidence>
<dbReference type="GO" id="GO:0000287">
    <property type="term" value="F:magnesium ion binding"/>
    <property type="evidence" value="ECO:0007669"/>
    <property type="project" value="TreeGrafter"/>
</dbReference>
<evidence type="ECO:0000256" key="4">
    <source>
        <dbReference type="PIRSR" id="PIRSR015582-1"/>
    </source>
</evidence>
<dbReference type="HOGENOM" id="CLU_044864_0_0_7"/>
<proteinExistence type="predicted"/>
<evidence type="ECO:0000259" key="6">
    <source>
        <dbReference type="Pfam" id="PF03328"/>
    </source>
</evidence>
<feature type="domain" description="HpcH/HpaI aldolase/citrate lyase" evidence="6">
    <location>
        <begin position="5"/>
        <end position="229"/>
    </location>
</feature>
<organism evidence="7 8">
    <name type="scientific">Candidatus Entotheonella gemina</name>
    <dbReference type="NCBI Taxonomy" id="1429439"/>
    <lineage>
        <taxon>Bacteria</taxon>
        <taxon>Pseudomonadati</taxon>
        <taxon>Nitrospinota/Tectimicrobiota group</taxon>
        <taxon>Candidatus Tectimicrobiota</taxon>
        <taxon>Candidatus Entotheonellia</taxon>
        <taxon>Candidatus Entotheonellales</taxon>
        <taxon>Candidatus Entotheonellaceae</taxon>
        <taxon>Candidatus Entotheonella</taxon>
    </lineage>
</organism>
<reference evidence="7 8" key="1">
    <citation type="journal article" date="2014" name="Nature">
        <title>An environmental bacterial taxon with a large and distinct metabolic repertoire.</title>
        <authorList>
            <person name="Wilson M.C."/>
            <person name="Mori T."/>
            <person name="Ruckert C."/>
            <person name="Uria A.R."/>
            <person name="Helf M.J."/>
            <person name="Takada K."/>
            <person name="Gernert C."/>
            <person name="Steffens U.A."/>
            <person name="Heycke N."/>
            <person name="Schmitt S."/>
            <person name="Rinke C."/>
            <person name="Helfrich E.J."/>
            <person name="Brachmann A.O."/>
            <person name="Gurgui C."/>
            <person name="Wakimoto T."/>
            <person name="Kracht M."/>
            <person name="Crusemann M."/>
            <person name="Hentschel U."/>
            <person name="Abe I."/>
            <person name="Matsunaga S."/>
            <person name="Kalinowski J."/>
            <person name="Takeyama H."/>
            <person name="Piel J."/>
        </authorList>
    </citation>
    <scope>NUCLEOTIDE SEQUENCE [LARGE SCALE GENOMIC DNA]</scope>
    <source>
        <strain evidence="8">TSY2</strain>
    </source>
</reference>
<evidence type="ECO:0000256" key="2">
    <source>
        <dbReference type="ARBA" id="ARBA00022723"/>
    </source>
</evidence>
<dbReference type="Proteomes" id="UP000019140">
    <property type="component" value="Unassembled WGS sequence"/>
</dbReference>
<comment type="caution">
    <text evidence="7">The sequence shown here is derived from an EMBL/GenBank/DDBJ whole genome shotgun (WGS) entry which is preliminary data.</text>
</comment>
<feature type="binding site" evidence="5">
    <location>
        <position position="160"/>
    </location>
    <ligand>
        <name>Mg(2+)</name>
        <dbReference type="ChEBI" id="CHEBI:18420"/>
    </ligand>
</feature>
<feature type="binding site" evidence="5">
    <location>
        <position position="133"/>
    </location>
    <ligand>
        <name>Mg(2+)</name>
        <dbReference type="ChEBI" id="CHEBI:18420"/>
    </ligand>
</feature>
<evidence type="ECO:0000313" key="8">
    <source>
        <dbReference type="Proteomes" id="UP000019140"/>
    </source>
</evidence>
<dbReference type="GO" id="GO:0006107">
    <property type="term" value="P:oxaloacetate metabolic process"/>
    <property type="evidence" value="ECO:0007669"/>
    <property type="project" value="TreeGrafter"/>
</dbReference>
<dbReference type="PANTHER" id="PTHR32308:SF0">
    <property type="entry name" value="HPCH_HPAI ALDOLASE_CITRATE LYASE DOMAIN-CONTAINING PROTEIN"/>
    <property type="match status" value="1"/>
</dbReference>
<dbReference type="PANTHER" id="PTHR32308">
    <property type="entry name" value="LYASE BETA SUBUNIT, PUTATIVE (AFU_ORTHOLOGUE AFUA_4G13030)-RELATED"/>
    <property type="match status" value="1"/>
</dbReference>
<evidence type="ECO:0000256" key="1">
    <source>
        <dbReference type="ARBA" id="ARBA00001946"/>
    </source>
</evidence>
<sequence>MRIYRSFLFAPGNRPRFVEKVAHCGADAVILDLEDAVPIAEKEATRQAVREALTAISNCPVYVRINPLVAATSFSQAIGEADLKAIVCGDLAGVILPKTERASEAQQAESILNDLEGERGLQPGGIDLIPIIETALGVHQAFDIASAGTRIKRLAFGAGDFTRDIGVRWSRREVESQYARSALVIASRAAGIEASLDSVWIDIRDPRGLTRSARLAKQLGFQGKMAIHPTQVEPINNAFSPTPDELEHAKRVVAAFETAEAAGEALIQLDGQMIDYPIVEAAQRILDMADALEANRS</sequence>
<feature type="binding site" evidence="4">
    <location>
        <position position="64"/>
    </location>
    <ligand>
        <name>substrate</name>
    </ligand>
</feature>
<keyword evidence="3 5" id="KW-0460">Magnesium</keyword>
<dbReference type="Gene3D" id="3.20.20.60">
    <property type="entry name" value="Phosphoenolpyruvate-binding domains"/>
    <property type="match status" value="1"/>
</dbReference>
<dbReference type="InterPro" id="IPR005000">
    <property type="entry name" value="Aldolase/citrate-lyase_domain"/>
</dbReference>